<accession>Q113R2</accession>
<dbReference type="OrthoDB" id="129245at2"/>
<feature type="coiled-coil region" evidence="1">
    <location>
        <begin position="30"/>
        <end position="64"/>
    </location>
</feature>
<dbReference type="KEGG" id="ter:Tery_2014"/>
<keyword evidence="1" id="KW-0175">Coiled coil</keyword>
<dbReference type="Gene3D" id="1.20.1170.10">
    <property type="match status" value="1"/>
</dbReference>
<evidence type="ECO:0000256" key="1">
    <source>
        <dbReference type="SAM" id="Coils"/>
    </source>
</evidence>
<name>Q113R2_TRIEI</name>
<evidence type="ECO:0000256" key="2">
    <source>
        <dbReference type="SAM" id="Phobius"/>
    </source>
</evidence>
<reference evidence="3" key="1">
    <citation type="submission" date="2006-06" db="EMBL/GenBank/DDBJ databases">
        <title>Complete sequence of Trichodesmium erythraeum IMS101.</title>
        <authorList>
            <consortium name="US DOE Joint Genome Institute"/>
            <person name="Copeland A."/>
            <person name="Lucas S."/>
            <person name="Lapidus A."/>
            <person name="Barry K."/>
            <person name="Detter J.C."/>
            <person name="Glavina del Rio T."/>
            <person name="Hammon N."/>
            <person name="Israni S."/>
            <person name="Dalin E."/>
            <person name="Tice H."/>
            <person name="Pitluck S."/>
            <person name="Kiss H."/>
            <person name="Munk A.C."/>
            <person name="Brettin T."/>
            <person name="Bruce D."/>
            <person name="Han C."/>
            <person name="Tapia R."/>
            <person name="Gilna P."/>
            <person name="Schmutz J."/>
            <person name="Larimer F."/>
            <person name="Land M."/>
            <person name="Hauser L."/>
            <person name="Kyrpides N."/>
            <person name="Kim E."/>
            <person name="Richardson P."/>
        </authorList>
    </citation>
    <scope>NUCLEOTIDE SEQUENCE [LARGE SCALE GENOMIC DNA]</scope>
    <source>
        <strain evidence="3">IMS101</strain>
    </source>
</reference>
<dbReference type="AlphaFoldDB" id="Q113R2"/>
<protein>
    <submittedName>
        <fullName evidence="3">Uncharacterized protein</fullName>
    </submittedName>
</protein>
<gene>
    <name evidence="3" type="ordered locus">Tery_2014</name>
</gene>
<dbReference type="eggNOG" id="ENOG50334XB">
    <property type="taxonomic scope" value="Bacteria"/>
</dbReference>
<sequence length="221" mass="24007">MIKKLADFDGQITDANKQLQTYTGQQSQILTLANQNVGSIKTTIEQLRREADAAEKTWKDYTIAAVTTSIGITVLSGGLLWFVGAAAGIGLGIKADTQKAKYNALIGEIGTQNVELSKKSRLVTDLTGLNTQIGNVAPALADFKNQLQQIQGVWVGVSGNLQYIATNYGVDQLSSLPWITQAMKIGDATKKWQEIGRTTEQFITHSLVSYNQDTTWGQQIA</sequence>
<keyword evidence="2" id="KW-0812">Transmembrane</keyword>
<dbReference type="RefSeq" id="WP_011611635.1">
    <property type="nucleotide sequence ID" value="NC_008312.1"/>
</dbReference>
<dbReference type="HOGENOM" id="CLU_1250196_0_0_3"/>
<keyword evidence="2" id="KW-1133">Transmembrane helix</keyword>
<organism evidence="3">
    <name type="scientific">Trichodesmium erythraeum (strain IMS101)</name>
    <dbReference type="NCBI Taxonomy" id="203124"/>
    <lineage>
        <taxon>Bacteria</taxon>
        <taxon>Bacillati</taxon>
        <taxon>Cyanobacteriota</taxon>
        <taxon>Cyanophyceae</taxon>
        <taxon>Oscillatoriophycideae</taxon>
        <taxon>Oscillatoriales</taxon>
        <taxon>Microcoleaceae</taxon>
        <taxon>Trichodesmium</taxon>
    </lineage>
</organism>
<proteinExistence type="predicted"/>
<evidence type="ECO:0000313" key="3">
    <source>
        <dbReference type="EMBL" id="ABG51262.1"/>
    </source>
</evidence>
<dbReference type="SUPFAM" id="SSF58100">
    <property type="entry name" value="Bacterial hemolysins"/>
    <property type="match status" value="1"/>
</dbReference>
<keyword evidence="2" id="KW-0472">Membrane</keyword>
<dbReference type="EMBL" id="CP000393">
    <property type="protein sequence ID" value="ABG51262.1"/>
    <property type="molecule type" value="Genomic_DNA"/>
</dbReference>
<feature type="transmembrane region" description="Helical" evidence="2">
    <location>
        <begin position="70"/>
        <end position="93"/>
    </location>
</feature>